<evidence type="ECO:0000256" key="2">
    <source>
        <dbReference type="RuleBase" id="RU003707"/>
    </source>
</evidence>
<dbReference type="SUPFAM" id="SSF52096">
    <property type="entry name" value="ClpP/crotonase"/>
    <property type="match status" value="1"/>
</dbReference>
<dbReference type="Proteomes" id="UP000295781">
    <property type="component" value="Chromosome"/>
</dbReference>
<dbReference type="EMBL" id="CP012670">
    <property type="protein sequence ID" value="AUX25552.1"/>
    <property type="molecule type" value="Genomic_DNA"/>
</dbReference>
<dbReference type="GO" id="GO:0006635">
    <property type="term" value="P:fatty acid beta-oxidation"/>
    <property type="evidence" value="ECO:0007669"/>
    <property type="project" value="TreeGrafter"/>
</dbReference>
<dbReference type="GO" id="GO:0003824">
    <property type="term" value="F:catalytic activity"/>
    <property type="evidence" value="ECO:0007669"/>
    <property type="project" value="InterPro"/>
</dbReference>
<accession>A0A4V0NEB1</accession>
<evidence type="ECO:0000256" key="1">
    <source>
        <dbReference type="ARBA" id="ARBA00005254"/>
    </source>
</evidence>
<dbReference type="CDD" id="cd06558">
    <property type="entry name" value="crotonase-like"/>
    <property type="match status" value="1"/>
</dbReference>
<name>A0A4V0NEB1_SORCE</name>
<evidence type="ECO:0000313" key="3">
    <source>
        <dbReference type="EMBL" id="AUX25552.1"/>
    </source>
</evidence>
<dbReference type="PROSITE" id="PS00166">
    <property type="entry name" value="ENOYL_COA_HYDRATASE"/>
    <property type="match status" value="1"/>
</dbReference>
<gene>
    <name evidence="3" type="primary">paaG</name>
    <name evidence="3" type="ORF">SOCEGT47_060990</name>
</gene>
<dbReference type="InterPro" id="IPR018376">
    <property type="entry name" value="Enoyl-CoA_hyd/isom_CS"/>
</dbReference>
<dbReference type="Pfam" id="PF00378">
    <property type="entry name" value="ECH_1"/>
    <property type="match status" value="1"/>
</dbReference>
<reference evidence="3 4" key="1">
    <citation type="submission" date="2015-09" db="EMBL/GenBank/DDBJ databases">
        <title>Sorangium comparison.</title>
        <authorList>
            <person name="Zaburannyi N."/>
            <person name="Bunk B."/>
            <person name="Overmann J."/>
            <person name="Mueller R."/>
        </authorList>
    </citation>
    <scope>NUCLEOTIDE SEQUENCE [LARGE SCALE GENOMIC DNA]</scope>
    <source>
        <strain evidence="3 4">So ceGT47</strain>
    </source>
</reference>
<sequence length="251" mass="26672">MSLRVEAAGDAVVLTIDRPGCRNAIDSAYARRLGEAIRLAAADPRVRGVVITAEGSKIFVAGGDIRELHALASGGAGGDAVLSMFEGFSALEESEVPVVAAVQGDVLGGGCELLLRCDFVIVEEHVALSFRHVKMGLSPAWGGLTRLCERVGPLAATRLLLTAEKIDAAEALRIGLVNEVVPTGAARGRAIAQVNRIADNPRTTVAAMKRSLCKVREALRASAVEVERRAFAEQWNGPDHRRAMDAFLNRK</sequence>
<evidence type="ECO:0000313" key="4">
    <source>
        <dbReference type="Proteomes" id="UP000295781"/>
    </source>
</evidence>
<dbReference type="RefSeq" id="WP_129352543.1">
    <property type="nucleotide sequence ID" value="NZ_CP012670.1"/>
</dbReference>
<proteinExistence type="inferred from homology"/>
<dbReference type="InterPro" id="IPR001753">
    <property type="entry name" value="Enoyl-CoA_hydra/iso"/>
</dbReference>
<dbReference type="InterPro" id="IPR029045">
    <property type="entry name" value="ClpP/crotonase-like_dom_sf"/>
</dbReference>
<dbReference type="OrthoDB" id="3474517at2"/>
<dbReference type="Gene3D" id="3.90.226.10">
    <property type="entry name" value="2-enoyl-CoA Hydratase, Chain A, domain 1"/>
    <property type="match status" value="1"/>
</dbReference>
<comment type="similarity">
    <text evidence="1 2">Belongs to the enoyl-CoA hydratase/isomerase family.</text>
</comment>
<dbReference type="AlphaFoldDB" id="A0A4V0NEB1"/>
<protein>
    <submittedName>
        <fullName evidence="3">Enoyl-CoA hydratase</fullName>
    </submittedName>
</protein>
<organism evidence="3 4">
    <name type="scientific">Sorangium cellulosum</name>
    <name type="common">Polyangium cellulosum</name>
    <dbReference type="NCBI Taxonomy" id="56"/>
    <lineage>
        <taxon>Bacteria</taxon>
        <taxon>Pseudomonadati</taxon>
        <taxon>Myxococcota</taxon>
        <taxon>Polyangia</taxon>
        <taxon>Polyangiales</taxon>
        <taxon>Polyangiaceae</taxon>
        <taxon>Sorangium</taxon>
    </lineage>
</organism>
<dbReference type="PANTHER" id="PTHR11941:SF54">
    <property type="entry name" value="ENOYL-COA HYDRATASE, MITOCHONDRIAL"/>
    <property type="match status" value="1"/>
</dbReference>
<dbReference type="PANTHER" id="PTHR11941">
    <property type="entry name" value="ENOYL-COA HYDRATASE-RELATED"/>
    <property type="match status" value="1"/>
</dbReference>